<feature type="compositionally biased region" description="Pro residues" evidence="1">
    <location>
        <begin position="13"/>
        <end position="29"/>
    </location>
</feature>
<feature type="region of interest" description="Disordered" evidence="1">
    <location>
        <begin position="1"/>
        <end position="78"/>
    </location>
</feature>
<feature type="compositionally biased region" description="Basic and acidic residues" evidence="1">
    <location>
        <begin position="429"/>
        <end position="443"/>
    </location>
</feature>
<feature type="compositionally biased region" description="Low complexity" evidence="1">
    <location>
        <begin position="409"/>
        <end position="428"/>
    </location>
</feature>
<dbReference type="AlphaFoldDB" id="A0A2P8DGA7"/>
<organism evidence="3 4">
    <name type="scientific">Murinocardiopsis flavida</name>
    <dbReference type="NCBI Taxonomy" id="645275"/>
    <lineage>
        <taxon>Bacteria</taxon>
        <taxon>Bacillati</taxon>
        <taxon>Actinomycetota</taxon>
        <taxon>Actinomycetes</taxon>
        <taxon>Streptosporangiales</taxon>
        <taxon>Nocardiopsidaceae</taxon>
        <taxon>Murinocardiopsis</taxon>
    </lineage>
</organism>
<feature type="compositionally biased region" description="Low complexity" evidence="1">
    <location>
        <begin position="446"/>
        <end position="461"/>
    </location>
</feature>
<dbReference type="RefSeq" id="WP_106584199.1">
    <property type="nucleotide sequence ID" value="NZ_PYGA01000012.1"/>
</dbReference>
<feature type="transmembrane region" description="Helical" evidence="2">
    <location>
        <begin position="247"/>
        <end position="267"/>
    </location>
</feature>
<feature type="transmembrane region" description="Helical" evidence="2">
    <location>
        <begin position="351"/>
        <end position="372"/>
    </location>
</feature>
<evidence type="ECO:0000313" key="3">
    <source>
        <dbReference type="EMBL" id="PSK96238.1"/>
    </source>
</evidence>
<keyword evidence="2" id="KW-0812">Transmembrane</keyword>
<keyword evidence="2" id="KW-1133">Transmembrane helix</keyword>
<accession>A0A2P8DGA7</accession>
<dbReference type="OrthoDB" id="3417255at2"/>
<keyword evidence="2" id="KW-0472">Membrane</keyword>
<dbReference type="EMBL" id="PYGA01000012">
    <property type="protein sequence ID" value="PSK96238.1"/>
    <property type="molecule type" value="Genomic_DNA"/>
</dbReference>
<dbReference type="InterPro" id="IPR045782">
    <property type="entry name" value="TrbL_3"/>
</dbReference>
<proteinExistence type="predicted"/>
<dbReference type="PANTHER" id="PTHR48125:SF10">
    <property type="entry name" value="OS12G0136300 PROTEIN"/>
    <property type="match status" value="1"/>
</dbReference>
<feature type="compositionally biased region" description="Pro residues" evidence="1">
    <location>
        <begin position="645"/>
        <end position="658"/>
    </location>
</feature>
<evidence type="ECO:0000256" key="1">
    <source>
        <dbReference type="SAM" id="MobiDB-lite"/>
    </source>
</evidence>
<feature type="compositionally biased region" description="Pro residues" evidence="1">
    <location>
        <begin position="51"/>
        <end position="75"/>
    </location>
</feature>
<gene>
    <name evidence="3" type="ORF">CLV63_112120</name>
</gene>
<name>A0A2P8DGA7_9ACTN</name>
<comment type="caution">
    <text evidence="3">The sequence shown here is derived from an EMBL/GenBank/DDBJ whole genome shotgun (WGS) entry which is preliminary data.</text>
</comment>
<feature type="transmembrane region" description="Helical" evidence="2">
    <location>
        <begin position="221"/>
        <end position="241"/>
    </location>
</feature>
<reference evidence="3 4" key="1">
    <citation type="submission" date="2018-03" db="EMBL/GenBank/DDBJ databases">
        <title>Genomic Encyclopedia of Archaeal and Bacterial Type Strains, Phase II (KMG-II): from individual species to whole genera.</title>
        <authorList>
            <person name="Goeker M."/>
        </authorList>
    </citation>
    <scope>NUCLEOTIDE SEQUENCE [LARGE SCALE GENOMIC DNA]</scope>
    <source>
        <strain evidence="3 4">DSM 45312</strain>
    </source>
</reference>
<protein>
    <recommendedName>
        <fullName evidence="5">TrbL/VirB6 plasmid conjugal transfer protein</fullName>
    </recommendedName>
</protein>
<dbReference type="PANTHER" id="PTHR48125">
    <property type="entry name" value="LP07818P1"/>
    <property type="match status" value="1"/>
</dbReference>
<feature type="region of interest" description="Disordered" evidence="1">
    <location>
        <begin position="409"/>
        <end position="461"/>
    </location>
</feature>
<feature type="region of interest" description="Disordered" evidence="1">
    <location>
        <begin position="475"/>
        <end position="674"/>
    </location>
</feature>
<dbReference type="Proteomes" id="UP000240542">
    <property type="component" value="Unassembled WGS sequence"/>
</dbReference>
<feature type="transmembrane region" description="Helical" evidence="2">
    <location>
        <begin position="279"/>
        <end position="301"/>
    </location>
</feature>
<evidence type="ECO:0008006" key="5">
    <source>
        <dbReference type="Google" id="ProtNLM"/>
    </source>
</evidence>
<feature type="transmembrane region" description="Helical" evidence="2">
    <location>
        <begin position="124"/>
        <end position="149"/>
    </location>
</feature>
<evidence type="ECO:0000313" key="4">
    <source>
        <dbReference type="Proteomes" id="UP000240542"/>
    </source>
</evidence>
<sequence length="674" mass="70184">MAPGQPVAAEQYPEPPSTEPGPEPSPPPEPEPEPDGDGGDGGGGGSEEYPEPPSTEPGPPPPDLPSPSNEDPPQPLGGECGWVEVSCHVTNWFRDLVRDALNPLFGWVGEYAFHTPEPTEAVHALWSGVLGTATVLYVLLVVAGGIVVMGHETVQTRYSAREIAPRLVIGFVAANLSLWVATQMITGANAISAAIAAQGIDAEEAAKNFSERLGVILQESVVFIVLLLVAVVVLLVVWLATEAVRTVMTITMIVAAPILLMFHALPYTQRLAALWWRTMAGLMAIPIAQALAFLAFMQLFFEGQMQFFGTWEAEDAQGSASGPGPTGAGMVMMASHLVLAAEPDEGQGGMLMSLMMFLTLLYIQVRIPFWIFKLVWSPNVGSSPLASIIRTVAMAAVFRTLLPGRAGARTSTAASAKTPSPAGAPAPGRGRDFSHLGTRRDPAHAPPLRTGTPAGAPAGPASWRTVAEDLNARTSTPRTATAGGGADPGGAPGLGGTARRPVNAPRLPLGPDAPPGSPRDRALGPAPGSGAPPNPPGPGRRASGNPAPRAGAPRAGPGVQPGRTAAAPGRPRLVPAPTTPPSRAVQPGLFPGPPRWRQGVLPTAPPTRVPGRTATVRLGEAGPPPEAPARPLTGQEPLFEAPARPAGPRPPIQPPLPDFPSLRRLRRKEDRRDQ</sequence>
<dbReference type="Pfam" id="PF19590">
    <property type="entry name" value="TrbL_3"/>
    <property type="match status" value="1"/>
</dbReference>
<keyword evidence="4" id="KW-1185">Reference proteome</keyword>
<feature type="compositionally biased region" description="Low complexity" evidence="1">
    <location>
        <begin position="539"/>
        <end position="558"/>
    </location>
</feature>
<feature type="compositionally biased region" description="Gly residues" evidence="1">
    <location>
        <begin position="482"/>
        <end position="496"/>
    </location>
</feature>
<evidence type="ECO:0000256" key="2">
    <source>
        <dbReference type="SAM" id="Phobius"/>
    </source>
</evidence>